<dbReference type="eggNOG" id="ENOG50333GJ">
    <property type="taxonomic scope" value="Bacteria"/>
</dbReference>
<dbReference type="STRING" id="500633.CLOHIR_01823"/>
<evidence type="ECO:0000313" key="2">
    <source>
        <dbReference type="Proteomes" id="UP000003178"/>
    </source>
</evidence>
<dbReference type="NCBIfam" id="NF040734">
    <property type="entry name" value="CC-COOH_SaoC"/>
    <property type="match status" value="1"/>
</dbReference>
<proteinExistence type="predicted"/>
<dbReference type="OrthoDB" id="1701802at2"/>
<reference evidence="1 2" key="1">
    <citation type="submission" date="2008-09" db="EMBL/GenBank/DDBJ databases">
        <authorList>
            <person name="Fulton L."/>
            <person name="Clifton S."/>
            <person name="Fulton B."/>
            <person name="Xu J."/>
            <person name="Minx P."/>
            <person name="Pepin K.H."/>
            <person name="Johnson M."/>
            <person name="Thiruvilangam P."/>
            <person name="Bhonagiri V."/>
            <person name="Nash W.E."/>
            <person name="Mardis E.R."/>
            <person name="Wilson R.K."/>
        </authorList>
    </citation>
    <scope>NUCLEOTIDE SEQUENCE [LARGE SCALE GENOMIC DNA]</scope>
    <source>
        <strain evidence="1 2">DSM 13275</strain>
    </source>
</reference>
<dbReference type="HOGENOM" id="CLU_128138_0_0_9"/>
<keyword evidence="2" id="KW-1185">Reference proteome</keyword>
<protein>
    <submittedName>
        <fullName evidence="1">Uncharacterized protein</fullName>
    </submittedName>
</protein>
<name>B6G117_PEPHT</name>
<evidence type="ECO:0000313" key="1">
    <source>
        <dbReference type="EMBL" id="EEA84592.1"/>
    </source>
</evidence>
<dbReference type="RefSeq" id="WP_006440685.1">
    <property type="nucleotide sequence ID" value="NZ_DS995358.1"/>
</dbReference>
<accession>B6G117</accession>
<reference evidence="1 2" key="2">
    <citation type="submission" date="2008-10" db="EMBL/GenBank/DDBJ databases">
        <title>Draft genome sequence of Clostridium hiranonis (DSM 13275).</title>
        <authorList>
            <person name="Sudarsanam P."/>
            <person name="Ley R."/>
            <person name="Guruge J."/>
            <person name="Turnbaugh P.J."/>
            <person name="Mahowald M."/>
            <person name="Liep D."/>
            <person name="Gordon J."/>
        </authorList>
    </citation>
    <scope>NUCLEOTIDE SEQUENCE [LARGE SCALE GENOMIC DNA]</scope>
    <source>
        <strain evidence="1 2">DSM 13275</strain>
    </source>
</reference>
<sequence length="165" mass="18496">MRNKKIIIGIAIAILAGVALVLSNNYEEKQKQESEIDIHGGAVAEKKADKELMDIFKKNHDEEIITYAQQDMNNDGKDDLLVIYYVNKNSNQMTVVASKGDEYILTEPIPAPIDDQQISFKNIDDKDEMEVIVSGSKNGNVGYAIYRLEGNEMIDLFGQDMESCC</sequence>
<gene>
    <name evidence="1" type="ORF">CLOHIR_01823</name>
</gene>
<comment type="caution">
    <text evidence="1">The sequence shown here is derived from an EMBL/GenBank/DDBJ whole genome shotgun (WGS) entry which is preliminary data.</text>
</comment>
<dbReference type="Proteomes" id="UP000003178">
    <property type="component" value="Unassembled WGS sequence"/>
</dbReference>
<dbReference type="EMBL" id="ABWP01000070">
    <property type="protein sequence ID" value="EEA84592.1"/>
    <property type="molecule type" value="Genomic_DNA"/>
</dbReference>
<organism evidence="1 2">
    <name type="scientific">Peptacetobacter hiranonis (strain DSM 13275 / JCM 10541 / KCTC 15199 / TO-931)</name>
    <name type="common">Clostridium hiranonis</name>
    <dbReference type="NCBI Taxonomy" id="500633"/>
    <lineage>
        <taxon>Bacteria</taxon>
        <taxon>Bacillati</taxon>
        <taxon>Bacillota</taxon>
        <taxon>Clostridia</taxon>
        <taxon>Peptostreptococcales</taxon>
        <taxon>Peptostreptococcaceae</taxon>
        <taxon>Peptacetobacter</taxon>
    </lineage>
</organism>
<dbReference type="AlphaFoldDB" id="B6G117"/>